<dbReference type="EMBL" id="CP028103">
    <property type="protein sequence ID" value="AVQ30959.1"/>
    <property type="molecule type" value="Genomic_DNA"/>
</dbReference>
<gene>
    <name evidence="2" type="ORF">C4N18_06940</name>
</gene>
<proteinExistence type="predicted"/>
<reference evidence="3" key="1">
    <citation type="journal article" date="2018" name="MSphere">
        <title>Fusobacterium Genomics Using MinION and Illumina Sequencing Enables Genome Completion and Correction.</title>
        <authorList>
            <person name="Todd S.M."/>
            <person name="Settlage R.E."/>
            <person name="Lahmers K.K."/>
            <person name="Slade D.J."/>
        </authorList>
    </citation>
    <scope>NUCLEOTIDE SEQUENCE [LARGE SCALE GENOMIC DNA]</scope>
    <source>
        <strain evidence="3">ATCC 27725</strain>
    </source>
</reference>
<evidence type="ECO:0000256" key="1">
    <source>
        <dbReference type="SAM" id="Phobius"/>
    </source>
</evidence>
<keyword evidence="1" id="KW-1133">Transmembrane helix</keyword>
<dbReference type="RefSeq" id="WP_005949966.1">
    <property type="nucleotide sequence ID" value="NZ_CP028103.1"/>
</dbReference>
<sequence length="98" mass="10592">MFGFGQGNGGITKAHLVGAAVGVGVTVAGYYLYKKNKSKVDGFLKSQGINIKSCDSTNYEDMSVETLTEVKEHIEDILAEKELNNVNVEQCDISCEAK</sequence>
<evidence type="ECO:0000313" key="2">
    <source>
        <dbReference type="EMBL" id="AVQ30959.1"/>
    </source>
</evidence>
<keyword evidence="3" id="KW-1185">Reference proteome</keyword>
<dbReference type="Proteomes" id="UP000241238">
    <property type="component" value="Chromosome"/>
</dbReference>
<accession>A0ABM6U3Q8</accession>
<organism evidence="2 3">
    <name type="scientific">Fusobacterium varium ATCC 27725</name>
    <dbReference type="NCBI Taxonomy" id="469618"/>
    <lineage>
        <taxon>Bacteria</taxon>
        <taxon>Fusobacteriati</taxon>
        <taxon>Fusobacteriota</taxon>
        <taxon>Fusobacteriia</taxon>
        <taxon>Fusobacteriales</taxon>
        <taxon>Fusobacteriaceae</taxon>
        <taxon>Fusobacterium</taxon>
    </lineage>
</organism>
<dbReference type="GeneID" id="77467726"/>
<keyword evidence="1" id="KW-0472">Membrane</keyword>
<feature type="transmembrane region" description="Helical" evidence="1">
    <location>
        <begin position="14"/>
        <end position="33"/>
    </location>
</feature>
<protein>
    <submittedName>
        <fullName evidence="2">Uncharacterized protein</fullName>
    </submittedName>
</protein>
<name>A0ABM6U3Q8_FUSVA</name>
<evidence type="ECO:0000313" key="3">
    <source>
        <dbReference type="Proteomes" id="UP000241238"/>
    </source>
</evidence>
<keyword evidence="1" id="KW-0812">Transmembrane</keyword>